<dbReference type="InterPro" id="IPR054327">
    <property type="entry name" value="His-kinase-like_sensor"/>
</dbReference>
<name>A0ABU6K4K0_9RHOO</name>
<dbReference type="Proteomes" id="UP001331561">
    <property type="component" value="Unassembled WGS sequence"/>
</dbReference>
<dbReference type="Gene3D" id="3.30.70.270">
    <property type="match status" value="1"/>
</dbReference>
<keyword evidence="5" id="KW-0548">Nucleotidyltransferase</keyword>
<comment type="catalytic activity">
    <reaction evidence="2">
        <text>2 GTP = 3',3'-c-di-GMP + 2 diphosphate</text>
        <dbReference type="Rhea" id="RHEA:24898"/>
        <dbReference type="ChEBI" id="CHEBI:33019"/>
        <dbReference type="ChEBI" id="CHEBI:37565"/>
        <dbReference type="ChEBI" id="CHEBI:58805"/>
        <dbReference type="EC" id="2.7.7.65"/>
    </reaction>
</comment>
<evidence type="ECO:0000313" key="6">
    <source>
        <dbReference type="Proteomes" id="UP001331561"/>
    </source>
</evidence>
<evidence type="ECO:0000256" key="1">
    <source>
        <dbReference type="ARBA" id="ARBA00012528"/>
    </source>
</evidence>
<feature type="transmembrane region" description="Helical" evidence="3">
    <location>
        <begin position="20"/>
        <end position="41"/>
    </location>
</feature>
<reference evidence="5 6" key="1">
    <citation type="submission" date="2024-01" db="EMBL/GenBank/DDBJ databases">
        <title>Uliginosibacterium soil sp. nov.</title>
        <authorList>
            <person name="Lv Y."/>
        </authorList>
    </citation>
    <scope>NUCLEOTIDE SEQUENCE [LARGE SCALE GENOMIC DNA]</scope>
    <source>
        <strain evidence="5 6">H3</strain>
    </source>
</reference>
<comment type="caution">
    <text evidence="5">The sequence shown here is derived from an EMBL/GenBank/DDBJ whole genome shotgun (WGS) entry which is preliminary data.</text>
</comment>
<dbReference type="PANTHER" id="PTHR45138">
    <property type="entry name" value="REGULATORY COMPONENTS OF SENSORY TRANSDUCTION SYSTEM"/>
    <property type="match status" value="1"/>
</dbReference>
<dbReference type="EMBL" id="JAYXHS010000002">
    <property type="protein sequence ID" value="MEC5386577.1"/>
    <property type="molecule type" value="Genomic_DNA"/>
</dbReference>
<dbReference type="GO" id="GO:0052621">
    <property type="term" value="F:diguanylate cyclase activity"/>
    <property type="evidence" value="ECO:0007669"/>
    <property type="project" value="UniProtKB-EC"/>
</dbReference>
<gene>
    <name evidence="5" type="ORF">VVD49_12645</name>
</gene>
<feature type="transmembrane region" description="Helical" evidence="3">
    <location>
        <begin position="295"/>
        <end position="313"/>
    </location>
</feature>
<evidence type="ECO:0000313" key="5">
    <source>
        <dbReference type="EMBL" id="MEC5386577.1"/>
    </source>
</evidence>
<dbReference type="CDD" id="cd12915">
    <property type="entry name" value="PDC2_DGC_like"/>
    <property type="match status" value="1"/>
</dbReference>
<evidence type="ECO:0000256" key="2">
    <source>
        <dbReference type="ARBA" id="ARBA00034247"/>
    </source>
</evidence>
<dbReference type="SMART" id="SM00267">
    <property type="entry name" value="GGDEF"/>
    <property type="match status" value="1"/>
</dbReference>
<sequence>MPQPHLSTRWATQILKRGLWVFVVGVLLVLWSLVLSFNYTYRSKLIETSTKELVQQNSLVAQHTYSLFRSVETDLRVVDRWLQRYPGKDPLHDPQFVALIDDLRKLSGGLIDIRMVSSDGQLHYIPDPEQPLADVSDRAYYRAQLNGGPQVLHIGDPVLGRVTGKWTIPVSWRLSQEVAGLQVVFAALELDRLTEPHDRWRMKEHGSIVLVREDGRLLSRAPFDARLIGMDFSGTPEYKMFHGTGHGSFIFDSRTTDRIARIVSFERLQDGPLVAVTTRGLDEALAPYYTLRRTLLWTAAAVSLLVLLFAVVIHRTQRSLFQAQRRLQRLALTDDLTRVMNRRAFMMQAGKEFARAQRHQEGLALLMVDIDHFKQVNDKHGHAVGDEVLAALPGTWSRTLRRNDVLGRIGGEEFCIALPNTSSTDALDIAQRLCELSALARVSKQVAGLRVTISIGLAWSLEADKDWLPILERADQALYRAKANGRNRVETQTTD</sequence>
<keyword evidence="3" id="KW-1133">Transmembrane helix</keyword>
<organism evidence="5 6">
    <name type="scientific">Uliginosibacterium silvisoli</name>
    <dbReference type="NCBI Taxonomy" id="3114758"/>
    <lineage>
        <taxon>Bacteria</taxon>
        <taxon>Pseudomonadati</taxon>
        <taxon>Pseudomonadota</taxon>
        <taxon>Betaproteobacteria</taxon>
        <taxon>Rhodocyclales</taxon>
        <taxon>Zoogloeaceae</taxon>
        <taxon>Uliginosibacterium</taxon>
    </lineage>
</organism>
<dbReference type="EC" id="2.7.7.65" evidence="1"/>
<keyword evidence="5" id="KW-0808">Transferase</keyword>
<dbReference type="CDD" id="cd01949">
    <property type="entry name" value="GGDEF"/>
    <property type="match status" value="1"/>
</dbReference>
<evidence type="ECO:0000259" key="4">
    <source>
        <dbReference type="PROSITE" id="PS50887"/>
    </source>
</evidence>
<feature type="domain" description="GGDEF" evidence="4">
    <location>
        <begin position="361"/>
        <end position="494"/>
    </location>
</feature>
<dbReference type="Gene3D" id="3.30.450.20">
    <property type="entry name" value="PAS domain"/>
    <property type="match status" value="2"/>
</dbReference>
<dbReference type="Pfam" id="PF00990">
    <property type="entry name" value="GGDEF"/>
    <property type="match status" value="1"/>
</dbReference>
<dbReference type="InterPro" id="IPR050469">
    <property type="entry name" value="Diguanylate_Cyclase"/>
</dbReference>
<dbReference type="InterPro" id="IPR000160">
    <property type="entry name" value="GGDEF_dom"/>
</dbReference>
<accession>A0ABU6K4K0</accession>
<dbReference type="PROSITE" id="PS50887">
    <property type="entry name" value="GGDEF"/>
    <property type="match status" value="1"/>
</dbReference>
<evidence type="ECO:0000256" key="3">
    <source>
        <dbReference type="SAM" id="Phobius"/>
    </source>
</evidence>
<dbReference type="RefSeq" id="WP_327599537.1">
    <property type="nucleotide sequence ID" value="NZ_JAYXHS010000002.1"/>
</dbReference>
<protein>
    <recommendedName>
        <fullName evidence="1">diguanylate cyclase</fullName>
        <ecNumber evidence="1">2.7.7.65</ecNumber>
    </recommendedName>
</protein>
<dbReference type="SUPFAM" id="SSF55073">
    <property type="entry name" value="Nucleotide cyclase"/>
    <property type="match status" value="1"/>
</dbReference>
<dbReference type="InterPro" id="IPR029787">
    <property type="entry name" value="Nucleotide_cyclase"/>
</dbReference>
<dbReference type="NCBIfam" id="TIGR00254">
    <property type="entry name" value="GGDEF"/>
    <property type="match status" value="1"/>
</dbReference>
<keyword evidence="3" id="KW-0812">Transmembrane</keyword>
<dbReference type="CDD" id="cd12914">
    <property type="entry name" value="PDC1_DGC_like"/>
    <property type="match status" value="1"/>
</dbReference>
<dbReference type="PANTHER" id="PTHR45138:SF9">
    <property type="entry name" value="DIGUANYLATE CYCLASE DGCM-RELATED"/>
    <property type="match status" value="1"/>
</dbReference>
<keyword evidence="6" id="KW-1185">Reference proteome</keyword>
<dbReference type="InterPro" id="IPR043128">
    <property type="entry name" value="Rev_trsase/Diguanyl_cyclase"/>
</dbReference>
<proteinExistence type="predicted"/>
<dbReference type="Pfam" id="PF22588">
    <property type="entry name" value="dCache_1_like"/>
    <property type="match status" value="1"/>
</dbReference>
<keyword evidence="3" id="KW-0472">Membrane</keyword>